<dbReference type="EMBL" id="FNDJ01000019">
    <property type="protein sequence ID" value="SDK80960.1"/>
    <property type="molecule type" value="Genomic_DNA"/>
</dbReference>
<dbReference type="Proteomes" id="UP000199202">
    <property type="component" value="Unassembled WGS sequence"/>
</dbReference>
<dbReference type="OrthoDB" id="4484108at2"/>
<dbReference type="AlphaFoldDB" id="A0A1G9EXZ4"/>
<name>A0A1G9EXZ4_9ACTN</name>
<accession>A0A1G9EXZ4</accession>
<gene>
    <name evidence="1" type="ORF">SAMN05421869_11953</name>
</gene>
<dbReference type="STRING" id="633440.SAMN05421869_11953"/>
<proteinExistence type="predicted"/>
<keyword evidence="2" id="KW-1185">Reference proteome</keyword>
<evidence type="ECO:0000313" key="1">
    <source>
        <dbReference type="EMBL" id="SDK80960.1"/>
    </source>
</evidence>
<sequence length="159" mass="17362">MRLERLRHRSGQLLRARDLRDQLAYQERLRALHERIPHPAAVDNPHVASGSTPGDGTPWRPWAGPRAAYGVEVAIDAGAHGFTDTPCYFGWLATGGRSRVPVLVPYVEDVSAAGFVFRLAMRGLGGDTGPVELVGIALAERWSVCWIAVSRPVDLLEGE</sequence>
<organism evidence="1 2">
    <name type="scientific">Nonomuraea jiangxiensis</name>
    <dbReference type="NCBI Taxonomy" id="633440"/>
    <lineage>
        <taxon>Bacteria</taxon>
        <taxon>Bacillati</taxon>
        <taxon>Actinomycetota</taxon>
        <taxon>Actinomycetes</taxon>
        <taxon>Streptosporangiales</taxon>
        <taxon>Streptosporangiaceae</taxon>
        <taxon>Nonomuraea</taxon>
    </lineage>
</organism>
<reference evidence="1 2" key="1">
    <citation type="submission" date="2016-10" db="EMBL/GenBank/DDBJ databases">
        <authorList>
            <person name="de Groot N.N."/>
        </authorList>
    </citation>
    <scope>NUCLEOTIDE SEQUENCE [LARGE SCALE GENOMIC DNA]</scope>
    <source>
        <strain evidence="1 2">CGMCC 4.6533</strain>
    </source>
</reference>
<evidence type="ECO:0000313" key="2">
    <source>
        <dbReference type="Proteomes" id="UP000199202"/>
    </source>
</evidence>
<protein>
    <submittedName>
        <fullName evidence="1">Uncharacterized protein</fullName>
    </submittedName>
</protein>
<dbReference type="RefSeq" id="WP_090941683.1">
    <property type="nucleotide sequence ID" value="NZ_FNDJ01000019.1"/>
</dbReference>